<dbReference type="InterPro" id="IPR003593">
    <property type="entry name" value="AAA+_ATPase"/>
</dbReference>
<protein>
    <recommendedName>
        <fullName evidence="4">ABC transporter domain-containing protein</fullName>
    </recommendedName>
</protein>
<dbReference type="EMBL" id="LWBR01000024">
    <property type="protein sequence ID" value="KZN96391.1"/>
    <property type="molecule type" value="Genomic_DNA"/>
</dbReference>
<dbReference type="GO" id="GO:0005524">
    <property type="term" value="F:ATP binding"/>
    <property type="evidence" value="ECO:0007669"/>
    <property type="project" value="UniProtKB-KW"/>
</dbReference>
<dbReference type="Proteomes" id="UP000076476">
    <property type="component" value="Unassembled WGS sequence"/>
</dbReference>
<keyword evidence="3" id="KW-0067">ATP-binding</keyword>
<dbReference type="PROSITE" id="PS50893">
    <property type="entry name" value="ABC_TRANSPORTER_2"/>
    <property type="match status" value="1"/>
</dbReference>
<gene>
    <name evidence="5" type="ORF">AZI98_10080</name>
</gene>
<proteinExistence type="predicted"/>
<dbReference type="OrthoDB" id="1689883at2"/>
<feature type="domain" description="ABC transporter" evidence="4">
    <location>
        <begin position="2"/>
        <end position="223"/>
    </location>
</feature>
<evidence type="ECO:0000313" key="6">
    <source>
        <dbReference type="Proteomes" id="UP000076476"/>
    </source>
</evidence>
<dbReference type="InterPro" id="IPR051782">
    <property type="entry name" value="ABC_Transporter_VariousFunc"/>
</dbReference>
<dbReference type="Pfam" id="PF00005">
    <property type="entry name" value="ABC_tran"/>
    <property type="match status" value="1"/>
</dbReference>
<dbReference type="PANTHER" id="PTHR42939:SF1">
    <property type="entry name" value="ABC TRANSPORTER ATP-BINDING PROTEIN ALBC-RELATED"/>
    <property type="match status" value="1"/>
</dbReference>
<dbReference type="RefSeq" id="WP_063388150.1">
    <property type="nucleotide sequence ID" value="NZ_LWBR01000024.1"/>
</dbReference>
<evidence type="ECO:0000256" key="3">
    <source>
        <dbReference type="ARBA" id="ARBA00022840"/>
    </source>
</evidence>
<dbReference type="SMART" id="SM00382">
    <property type="entry name" value="AAA"/>
    <property type="match status" value="1"/>
</dbReference>
<name>A0A165XT69_9BACI</name>
<dbReference type="AlphaFoldDB" id="A0A165XT69"/>
<dbReference type="GO" id="GO:0016887">
    <property type="term" value="F:ATP hydrolysis activity"/>
    <property type="evidence" value="ECO:0007669"/>
    <property type="project" value="InterPro"/>
</dbReference>
<evidence type="ECO:0000313" key="5">
    <source>
        <dbReference type="EMBL" id="KZN96391.1"/>
    </source>
</evidence>
<keyword evidence="1" id="KW-0813">Transport</keyword>
<dbReference type="CDD" id="cd03230">
    <property type="entry name" value="ABC_DR_subfamily_A"/>
    <property type="match status" value="1"/>
</dbReference>
<evidence type="ECO:0000256" key="1">
    <source>
        <dbReference type="ARBA" id="ARBA00022448"/>
    </source>
</evidence>
<accession>A0A165XT69</accession>
<sequence>MIQVADLKKSYRAKMEILKGVQFTLEPNNIYCLLGRNGAGKTTLMKILSGILAYDSGTIIVKDNKKLNELVHYVSEKPNFLDFLSGFDNLDFIQKIYHLNMSKDELERFCEEQGIQSFIHELVINYSHGMKHQLALAVAFLIKPKVLLLDEPLVSLDPINIAETYKKLVSYARRGNIVLLSTHMIPIAHKLADEILLLKNGKIHQVANQYSESELEHYVLNQI</sequence>
<dbReference type="InterPro" id="IPR027417">
    <property type="entry name" value="P-loop_NTPase"/>
</dbReference>
<dbReference type="PANTHER" id="PTHR42939">
    <property type="entry name" value="ABC TRANSPORTER ATP-BINDING PROTEIN ALBC-RELATED"/>
    <property type="match status" value="1"/>
</dbReference>
<dbReference type="SUPFAM" id="SSF52540">
    <property type="entry name" value="P-loop containing nucleoside triphosphate hydrolases"/>
    <property type="match status" value="1"/>
</dbReference>
<dbReference type="Gene3D" id="3.40.50.300">
    <property type="entry name" value="P-loop containing nucleotide triphosphate hydrolases"/>
    <property type="match status" value="1"/>
</dbReference>
<evidence type="ECO:0000256" key="2">
    <source>
        <dbReference type="ARBA" id="ARBA00022741"/>
    </source>
</evidence>
<comment type="caution">
    <text evidence="5">The sequence shown here is derived from an EMBL/GenBank/DDBJ whole genome shotgun (WGS) entry which is preliminary data.</text>
</comment>
<evidence type="ECO:0000259" key="4">
    <source>
        <dbReference type="PROSITE" id="PS50893"/>
    </source>
</evidence>
<keyword evidence="6" id="KW-1185">Reference proteome</keyword>
<reference evidence="5 6" key="1">
    <citation type="submission" date="2016-04" db="EMBL/GenBank/DDBJ databases">
        <title>Draft genome sequence of Aeribacillus pallidus 8m3 from petroleum reservoir.</title>
        <authorList>
            <person name="Poltaraus A.B."/>
            <person name="Nazina T.N."/>
            <person name="Tourova T.P."/>
            <person name="Malakho S.M."/>
            <person name="Korshunova A.V."/>
            <person name="Sokolova D.S."/>
        </authorList>
    </citation>
    <scope>NUCLEOTIDE SEQUENCE [LARGE SCALE GENOMIC DNA]</scope>
    <source>
        <strain evidence="5 6">8m3</strain>
    </source>
</reference>
<keyword evidence="2" id="KW-0547">Nucleotide-binding</keyword>
<dbReference type="InterPro" id="IPR003439">
    <property type="entry name" value="ABC_transporter-like_ATP-bd"/>
</dbReference>
<organism evidence="5 6">
    <name type="scientific">Aeribacillus pallidus</name>
    <dbReference type="NCBI Taxonomy" id="33936"/>
    <lineage>
        <taxon>Bacteria</taxon>
        <taxon>Bacillati</taxon>
        <taxon>Bacillota</taxon>
        <taxon>Bacilli</taxon>
        <taxon>Bacillales</taxon>
        <taxon>Bacillaceae</taxon>
        <taxon>Aeribacillus</taxon>
    </lineage>
</organism>
<dbReference type="STRING" id="33936.AZI98_10080"/>